<feature type="region of interest" description="Disordered" evidence="3">
    <location>
        <begin position="230"/>
        <end position="251"/>
    </location>
</feature>
<evidence type="ECO:0000256" key="1">
    <source>
        <dbReference type="ARBA" id="ARBA00022723"/>
    </source>
</evidence>
<reference evidence="5 6" key="1">
    <citation type="submission" date="2016-05" db="EMBL/GenBank/DDBJ databases">
        <title>Comparative analysis of secretome profiles of manganese(II)-oxidizing ascomycete fungi.</title>
        <authorList>
            <consortium name="DOE Joint Genome Institute"/>
            <person name="Zeiner C.A."/>
            <person name="Purvine S.O."/>
            <person name="Zink E.M."/>
            <person name="Wu S."/>
            <person name="Pasa-Tolic L."/>
            <person name="Chaput D.L."/>
            <person name="Haridas S."/>
            <person name="Grigoriev I.V."/>
            <person name="Santelli C.M."/>
            <person name="Hansel C.M."/>
        </authorList>
    </citation>
    <scope>NUCLEOTIDE SEQUENCE [LARGE SCALE GENOMIC DNA]</scope>
    <source>
        <strain evidence="5 6">AP3s5-JAC2a</strain>
    </source>
</reference>
<dbReference type="Proteomes" id="UP000077069">
    <property type="component" value="Unassembled WGS sequence"/>
</dbReference>
<dbReference type="PROSITE" id="PS00498">
    <property type="entry name" value="TYROSINASE_2"/>
    <property type="match status" value="1"/>
</dbReference>
<feature type="domain" description="Tyrosinase copper-binding" evidence="4">
    <location>
        <begin position="124"/>
        <end position="135"/>
    </location>
</feature>
<proteinExistence type="predicted"/>
<dbReference type="InterPro" id="IPR050316">
    <property type="entry name" value="Tyrosinase/Hemocyanin"/>
</dbReference>
<evidence type="ECO:0000313" key="5">
    <source>
        <dbReference type="EMBL" id="OAG11099.1"/>
    </source>
</evidence>
<evidence type="ECO:0000256" key="2">
    <source>
        <dbReference type="ARBA" id="ARBA00023008"/>
    </source>
</evidence>
<dbReference type="Gene3D" id="1.10.1280.10">
    <property type="entry name" value="Di-copper center containing domain from catechol oxidase"/>
    <property type="match status" value="1"/>
</dbReference>
<keyword evidence="1" id="KW-0479">Metal-binding</keyword>
<keyword evidence="6" id="KW-1185">Reference proteome</keyword>
<dbReference type="OrthoDB" id="6132182at2759"/>
<dbReference type="Pfam" id="PF00264">
    <property type="entry name" value="Tyrosinase"/>
    <property type="match status" value="2"/>
</dbReference>
<gene>
    <name evidence="5" type="ORF">CC84DRAFT_1173382</name>
</gene>
<dbReference type="GO" id="GO:0046872">
    <property type="term" value="F:metal ion binding"/>
    <property type="evidence" value="ECO:0007669"/>
    <property type="project" value="UniProtKB-KW"/>
</dbReference>
<dbReference type="InterPro" id="IPR002227">
    <property type="entry name" value="Tyrosinase_Cu-bd"/>
</dbReference>
<organism evidence="5 6">
    <name type="scientific">Paraphaeosphaeria sporulosa</name>
    <dbReference type="NCBI Taxonomy" id="1460663"/>
    <lineage>
        <taxon>Eukaryota</taxon>
        <taxon>Fungi</taxon>
        <taxon>Dikarya</taxon>
        <taxon>Ascomycota</taxon>
        <taxon>Pezizomycotina</taxon>
        <taxon>Dothideomycetes</taxon>
        <taxon>Pleosporomycetidae</taxon>
        <taxon>Pleosporales</taxon>
        <taxon>Massarineae</taxon>
        <taxon>Didymosphaeriaceae</taxon>
        <taxon>Paraphaeosphaeria</taxon>
    </lineage>
</organism>
<dbReference type="InParanoid" id="A0A177CWI5"/>
<dbReference type="STRING" id="1460663.A0A177CWI5"/>
<dbReference type="EMBL" id="KV441549">
    <property type="protein sequence ID" value="OAG11099.1"/>
    <property type="molecule type" value="Genomic_DNA"/>
</dbReference>
<name>A0A177CWI5_9PLEO</name>
<dbReference type="SUPFAM" id="SSF48056">
    <property type="entry name" value="Di-copper centre-containing domain"/>
    <property type="match status" value="1"/>
</dbReference>
<evidence type="ECO:0000256" key="3">
    <source>
        <dbReference type="SAM" id="MobiDB-lite"/>
    </source>
</evidence>
<sequence length="251" mass="27649">MHVHEQMLRIECGYKGLQPYWDEPRDAGKCSSSIIFDATTGFGGDGRELDGCLTDGPFANYSNAIGPEFLVTDHSIDRNISDETAWPCIQVKSHNGDHTGTGGQDSTRSLTLTQVSNPISSPGDPIFYLHHTWLDKVWWDWQAQNLIPVSMISPGTTSNRPNTALFDVPGGNNGVIGNGCTNQPPLYTGYLCNVTTLDHMLSSLKLLSNATIRAVMDIGEAAFFTSMSKQESIHTSEPHDRLRLQRHSNKQ</sequence>
<dbReference type="PANTHER" id="PTHR11474">
    <property type="entry name" value="TYROSINASE FAMILY MEMBER"/>
    <property type="match status" value="1"/>
</dbReference>
<evidence type="ECO:0000259" key="4">
    <source>
        <dbReference type="PROSITE" id="PS00498"/>
    </source>
</evidence>
<dbReference type="GO" id="GO:0016491">
    <property type="term" value="F:oxidoreductase activity"/>
    <property type="evidence" value="ECO:0007669"/>
    <property type="project" value="InterPro"/>
</dbReference>
<dbReference type="PANTHER" id="PTHR11474:SF126">
    <property type="entry name" value="TYROSINASE-LIKE PROTEIN TYR-1-RELATED"/>
    <property type="match status" value="1"/>
</dbReference>
<accession>A0A177CWI5</accession>
<dbReference type="GeneID" id="28763514"/>
<evidence type="ECO:0000313" key="6">
    <source>
        <dbReference type="Proteomes" id="UP000077069"/>
    </source>
</evidence>
<keyword evidence="2" id="KW-0186">Copper</keyword>
<feature type="compositionally biased region" description="Basic and acidic residues" evidence="3">
    <location>
        <begin position="231"/>
        <end position="243"/>
    </location>
</feature>
<protein>
    <submittedName>
        <fullName evidence="5">Di-copper centre-containing protein</fullName>
    </submittedName>
</protein>
<dbReference type="AlphaFoldDB" id="A0A177CWI5"/>
<dbReference type="RefSeq" id="XP_018041464.1">
    <property type="nucleotide sequence ID" value="XM_018180028.1"/>
</dbReference>
<dbReference type="InterPro" id="IPR008922">
    <property type="entry name" value="Di-copper_centre_dom_sf"/>
</dbReference>